<name>T1JGF2_STRMM</name>
<dbReference type="InterPro" id="IPR013087">
    <property type="entry name" value="Znf_C2H2_type"/>
</dbReference>
<reference evidence="19" key="1">
    <citation type="submission" date="2011-05" db="EMBL/GenBank/DDBJ databases">
        <authorList>
            <person name="Richards S.R."/>
            <person name="Qu J."/>
            <person name="Jiang H."/>
            <person name="Jhangiani S.N."/>
            <person name="Agravi P."/>
            <person name="Goodspeed R."/>
            <person name="Gross S."/>
            <person name="Mandapat C."/>
            <person name="Jackson L."/>
            <person name="Mathew T."/>
            <person name="Pu L."/>
            <person name="Thornton R."/>
            <person name="Saada N."/>
            <person name="Wilczek-Boney K.B."/>
            <person name="Lee S."/>
            <person name="Kovar C."/>
            <person name="Wu Y."/>
            <person name="Scherer S.E."/>
            <person name="Worley K.C."/>
            <person name="Muzny D.M."/>
            <person name="Gibbs R."/>
        </authorList>
    </citation>
    <scope>NUCLEOTIDE SEQUENCE</scope>
    <source>
        <strain evidence="19">Brora</strain>
    </source>
</reference>
<organism evidence="18 19">
    <name type="scientific">Strigamia maritima</name>
    <name type="common">European centipede</name>
    <name type="synonym">Geophilus maritimus</name>
    <dbReference type="NCBI Taxonomy" id="126957"/>
    <lineage>
        <taxon>Eukaryota</taxon>
        <taxon>Metazoa</taxon>
        <taxon>Ecdysozoa</taxon>
        <taxon>Arthropoda</taxon>
        <taxon>Myriapoda</taxon>
        <taxon>Chilopoda</taxon>
        <taxon>Pleurostigmophora</taxon>
        <taxon>Geophilomorpha</taxon>
        <taxon>Linotaeniidae</taxon>
        <taxon>Strigamia</taxon>
    </lineage>
</organism>
<dbReference type="InterPro" id="IPR035437">
    <property type="entry name" value="SNase_OB-fold_sf"/>
</dbReference>
<evidence type="ECO:0000259" key="17">
    <source>
        <dbReference type="PROSITE" id="PS51194"/>
    </source>
</evidence>
<dbReference type="Pfam" id="PF00567">
    <property type="entry name" value="TUDOR"/>
    <property type="match status" value="1"/>
</dbReference>
<dbReference type="Gene3D" id="1.20.120.1080">
    <property type="match status" value="1"/>
</dbReference>
<dbReference type="InterPro" id="IPR002999">
    <property type="entry name" value="Tudor"/>
</dbReference>
<dbReference type="GO" id="GO:0030154">
    <property type="term" value="P:cell differentiation"/>
    <property type="evidence" value="ECO:0007669"/>
    <property type="project" value="UniProtKB-KW"/>
</dbReference>
<evidence type="ECO:0000256" key="5">
    <source>
        <dbReference type="ARBA" id="ARBA00022473"/>
    </source>
</evidence>
<dbReference type="eggNOG" id="KOG0920">
    <property type="taxonomic scope" value="Eukaryota"/>
</dbReference>
<keyword evidence="10" id="KW-0347">Helicase</keyword>
<protein>
    <recommendedName>
        <fullName evidence="4">Probable ATP-dependent RNA helicase spindle-E</fullName>
        <ecNumber evidence="3">3.6.4.13</ecNumber>
    </recommendedName>
</protein>
<evidence type="ECO:0000256" key="14">
    <source>
        <dbReference type="ARBA" id="ARBA00023254"/>
    </source>
</evidence>
<evidence type="ECO:0000256" key="4">
    <source>
        <dbReference type="ARBA" id="ARBA00013352"/>
    </source>
</evidence>
<sequence length="1443" mass="165061">MASYRPTRSKPRKATDITADDLLDCLRIDADIPHIVVQGARVKAPLKGPNKAPIKSYNLSFKEKEQYNYIDEYLKEEKKETIDQLTGPNASANQTLSQMSEIEEESVCTSIANLMEPAQAFNKDIDFTHRYNPDLPTTRHKDEILEGIKNQQVLIIEGSTGSGKTTQVPQFILDYHQERNEKCNIVVTQPRRIAAISIAVRVCKERNWNIGDLVGYKVGMDKSKVSRYTCLTYMTTGVFLKQLVSRKNMDDYTHVILDEVHERDQEMDFVLLVVKKFLRTCSRQVRVILMSASFDVTQFGRYFSMPYHGRLEQPTCLNLQQTKYTVSEYWLNDLDPLGELPIIDETRPRIDDKALHLVCSLIKRFDMMECDEQNQASGKKFAPNRGGVLIFLPGIDDIKRLDALLDKDKLNFQWTVLTLHSSLTDQAVGQNGLRVFMKPNEGQRKVILSTNIAESSITVSDIVYGWFIDFCLTKNLVCDRQTNYTSLQMEWASKANCKQRKGRTGRIGKGRVYRMVPENFFRNCLPEYATPEMKRCPLESIILHTKILQLGEPKSLLALALDPPKLGDIERSVLTLKEIGALDTLVNGKFSPWDGDLTFLGKVLSELPVDIHVGKLIILGFIFGFFEECLVIGAGLSITSLFANPYGKELDSWTNKVSWSDRSFSDCFAILHVHKAWKKRRQQLSVQMQGLKSDKEWANYHSVLPGKLREMDILIDELTRRLERVNIGVGHQTRDVQTAEDMLTLKILLAGAFYPHFFVRGDQDEREIAKSLSGKNPCTTVVLSGLPLDQGFLYKHDIDQMFPGYKIISYFESSRCFVEFQRSPNQLFDGLILPAVYMAVKRRQLREKFTLLLLTPDSVRKQMQAIEIIKEKRGMGKTNILSNKISLTTKSDLDKPKLPPINRNMFYIKVIWQPNRAIAYHSTFWAQYSDNETEHTLARMIGFVNENSGIKDHPPMCNPITPGTLCLAPCSSVRHTTYASPYCRARIEEVHSADVIVTFYDYGFVESVQKVDLRPLDIDAFPVLECPALAFEFALASIKPRAEHIHTGWSAKAVEVIKKSTEAAQPETLHCIVYSVVQRVVNLELIIDGEIQKTYINQLLLDLGLAEIAEESYLSKQNHGLRENFDEYTDASVEAYEEDDCLYLGDVWGADRKHTQHRITLKGPYSPLEVTFTSLQKCGAMKPVKIDMSSVNSVVLDAEPQDTCARMMVAATVGFNSSNDVMLVRNTTLLPNIHNLPALVSMLFAPEVEMRCNSKFSRYTGVLCGLGYEPRMKTALYEEHDMEIAFDTEITEDDLMNANALRMTIHGCLRQTSLDMVMEQKIYGRQNDGRKLLRDFLCKQRRTVVREYYRHSFEWSKIPEKRVMYLEMDDEDLNKLLIKGIRFIDPDLYAHLKSLKEMDDFGSEHTFQKVVCRFCKVTISSLNELKIHLKLVQHRNEVRYFLE</sequence>
<dbReference type="InterPro" id="IPR011545">
    <property type="entry name" value="DEAD/DEAH_box_helicase_dom"/>
</dbReference>
<comment type="similarity">
    <text evidence="2">Belongs to the DEAD box helicase family. DEAH subfamily.</text>
</comment>
<keyword evidence="12" id="KW-0744">Spermatogenesis</keyword>
<dbReference type="SMART" id="SM00487">
    <property type="entry name" value="DEXDc"/>
    <property type="match status" value="1"/>
</dbReference>
<evidence type="ECO:0000256" key="10">
    <source>
        <dbReference type="ARBA" id="ARBA00022806"/>
    </source>
</evidence>
<evidence type="ECO:0000313" key="18">
    <source>
        <dbReference type="EnsemblMetazoa" id="SMAR012924-PA"/>
    </source>
</evidence>
<dbReference type="Gene3D" id="3.40.50.300">
    <property type="entry name" value="P-loop containing nucleotide triphosphate hydrolases"/>
    <property type="match status" value="2"/>
</dbReference>
<dbReference type="FunFam" id="1.20.120.1080:FF:000081">
    <property type="entry name" value="Tudor domain containing 9"/>
    <property type="match status" value="1"/>
</dbReference>
<dbReference type="SUPFAM" id="SSF63748">
    <property type="entry name" value="Tudor/PWWP/MBT"/>
    <property type="match status" value="1"/>
</dbReference>
<dbReference type="EnsemblMetazoa" id="SMAR012924-RA">
    <property type="protein sequence ID" value="SMAR012924-PA"/>
    <property type="gene ID" value="SMAR012924"/>
</dbReference>
<keyword evidence="6" id="KW-0963">Cytoplasm</keyword>
<keyword evidence="9" id="KW-0378">Hydrolase</keyword>
<dbReference type="Pfam" id="PF00270">
    <property type="entry name" value="DEAD"/>
    <property type="match status" value="1"/>
</dbReference>
<dbReference type="GO" id="GO:0007283">
    <property type="term" value="P:spermatogenesis"/>
    <property type="evidence" value="ECO:0007669"/>
    <property type="project" value="UniProtKB-KW"/>
</dbReference>
<comment type="catalytic activity">
    <reaction evidence="15">
        <text>ATP + H2O = ADP + phosphate + H(+)</text>
        <dbReference type="Rhea" id="RHEA:13065"/>
        <dbReference type="ChEBI" id="CHEBI:15377"/>
        <dbReference type="ChEBI" id="CHEBI:15378"/>
        <dbReference type="ChEBI" id="CHEBI:30616"/>
        <dbReference type="ChEBI" id="CHEBI:43474"/>
        <dbReference type="ChEBI" id="CHEBI:456216"/>
        <dbReference type="EC" id="3.6.4.13"/>
    </reaction>
</comment>
<keyword evidence="14" id="KW-0469">Meiosis</keyword>
<dbReference type="GO" id="GO:0005737">
    <property type="term" value="C:cytoplasm"/>
    <property type="evidence" value="ECO:0007669"/>
    <property type="project" value="UniProtKB-SubCell"/>
</dbReference>
<accession>T1JGF2</accession>
<evidence type="ECO:0000256" key="8">
    <source>
        <dbReference type="ARBA" id="ARBA00022782"/>
    </source>
</evidence>
<dbReference type="SUPFAM" id="SSF52540">
    <property type="entry name" value="P-loop containing nucleoside triphosphate hydrolases"/>
    <property type="match status" value="1"/>
</dbReference>
<dbReference type="CDD" id="cd20379">
    <property type="entry name" value="Tudor_dTUD-like"/>
    <property type="match status" value="1"/>
</dbReference>
<evidence type="ECO:0000256" key="1">
    <source>
        <dbReference type="ARBA" id="ARBA00004496"/>
    </source>
</evidence>
<dbReference type="EC" id="3.6.4.13" evidence="3"/>
<dbReference type="PROSITE" id="PS51194">
    <property type="entry name" value="HELICASE_CTER"/>
    <property type="match status" value="1"/>
</dbReference>
<dbReference type="SMART" id="SM00847">
    <property type="entry name" value="HA2"/>
    <property type="match status" value="1"/>
</dbReference>
<dbReference type="PANTHER" id="PTHR18934:SF113">
    <property type="entry name" value="ATP-DEPENDENT RNA HELICASE TDRD9"/>
    <property type="match status" value="1"/>
</dbReference>
<dbReference type="InterPro" id="IPR007502">
    <property type="entry name" value="Helicase-assoc_dom"/>
</dbReference>
<keyword evidence="11" id="KW-0067">ATP-binding</keyword>
<dbReference type="GO" id="GO:0031047">
    <property type="term" value="P:regulatory ncRNA-mediated gene silencing"/>
    <property type="evidence" value="ECO:0007669"/>
    <property type="project" value="UniProtKB-KW"/>
</dbReference>
<dbReference type="Gene3D" id="2.30.30.140">
    <property type="match status" value="1"/>
</dbReference>
<evidence type="ECO:0000256" key="15">
    <source>
        <dbReference type="ARBA" id="ARBA00047984"/>
    </source>
</evidence>
<evidence type="ECO:0000256" key="12">
    <source>
        <dbReference type="ARBA" id="ARBA00022871"/>
    </source>
</evidence>
<dbReference type="InterPro" id="IPR014001">
    <property type="entry name" value="Helicase_ATP-bd"/>
</dbReference>
<keyword evidence="5" id="KW-0217">Developmental protein</keyword>
<dbReference type="EMBL" id="JH432201">
    <property type="status" value="NOT_ANNOTATED_CDS"/>
    <property type="molecule type" value="Genomic_DNA"/>
</dbReference>
<keyword evidence="7" id="KW-0547">Nucleotide-binding</keyword>
<dbReference type="GO" id="GO:0005524">
    <property type="term" value="F:ATP binding"/>
    <property type="evidence" value="ECO:0007669"/>
    <property type="project" value="UniProtKB-KW"/>
</dbReference>
<evidence type="ECO:0000256" key="7">
    <source>
        <dbReference type="ARBA" id="ARBA00022741"/>
    </source>
</evidence>
<evidence type="ECO:0000256" key="9">
    <source>
        <dbReference type="ARBA" id="ARBA00022801"/>
    </source>
</evidence>
<dbReference type="STRING" id="126957.T1JGF2"/>
<dbReference type="PhylomeDB" id="T1JGF2"/>
<evidence type="ECO:0000256" key="6">
    <source>
        <dbReference type="ARBA" id="ARBA00022490"/>
    </source>
</evidence>
<feature type="domain" description="Helicase ATP-binding" evidence="16">
    <location>
        <begin position="145"/>
        <end position="312"/>
    </location>
</feature>
<dbReference type="PANTHER" id="PTHR18934">
    <property type="entry name" value="ATP-DEPENDENT RNA HELICASE"/>
    <property type="match status" value="1"/>
</dbReference>
<feature type="domain" description="Helicase C-terminal" evidence="17">
    <location>
        <begin position="377"/>
        <end position="549"/>
    </location>
</feature>
<dbReference type="GO" id="GO:0003723">
    <property type="term" value="F:RNA binding"/>
    <property type="evidence" value="ECO:0007669"/>
    <property type="project" value="TreeGrafter"/>
</dbReference>
<dbReference type="Gene3D" id="2.40.50.90">
    <property type="match status" value="1"/>
</dbReference>
<dbReference type="HOGENOM" id="CLU_002601_1_0_1"/>
<evidence type="ECO:0000256" key="3">
    <source>
        <dbReference type="ARBA" id="ARBA00012552"/>
    </source>
</evidence>
<dbReference type="PROSITE" id="PS00028">
    <property type="entry name" value="ZINC_FINGER_C2H2_1"/>
    <property type="match status" value="1"/>
</dbReference>
<comment type="subcellular location">
    <subcellularLocation>
        <location evidence="1">Cytoplasm</location>
    </subcellularLocation>
</comment>
<keyword evidence="13" id="KW-0943">RNA-mediated gene silencing</keyword>
<keyword evidence="19" id="KW-1185">Reference proteome</keyword>
<dbReference type="GO" id="GO:0016787">
    <property type="term" value="F:hydrolase activity"/>
    <property type="evidence" value="ECO:0007669"/>
    <property type="project" value="UniProtKB-KW"/>
</dbReference>
<evidence type="ECO:0000256" key="11">
    <source>
        <dbReference type="ARBA" id="ARBA00022840"/>
    </source>
</evidence>
<dbReference type="SMART" id="SM00490">
    <property type="entry name" value="HELICc"/>
    <property type="match status" value="1"/>
</dbReference>
<dbReference type="PROSITE" id="PS51192">
    <property type="entry name" value="HELICASE_ATP_BIND_1"/>
    <property type="match status" value="1"/>
</dbReference>
<keyword evidence="8" id="KW-0221">Differentiation</keyword>
<dbReference type="CDD" id="cd18791">
    <property type="entry name" value="SF2_C_RHA"/>
    <property type="match status" value="1"/>
</dbReference>
<evidence type="ECO:0000313" key="19">
    <source>
        <dbReference type="Proteomes" id="UP000014500"/>
    </source>
</evidence>
<evidence type="ECO:0000256" key="2">
    <source>
        <dbReference type="ARBA" id="ARBA00008792"/>
    </source>
</evidence>
<dbReference type="OMA" id="QRSAYCS"/>
<dbReference type="GO" id="GO:0051321">
    <property type="term" value="P:meiotic cell cycle"/>
    <property type="evidence" value="ECO:0007669"/>
    <property type="project" value="UniProtKB-KW"/>
</dbReference>
<evidence type="ECO:0000259" key="16">
    <source>
        <dbReference type="PROSITE" id="PS51192"/>
    </source>
</evidence>
<reference evidence="18" key="2">
    <citation type="submission" date="2015-02" db="UniProtKB">
        <authorList>
            <consortium name="EnsemblMetazoa"/>
        </authorList>
    </citation>
    <scope>IDENTIFICATION</scope>
</reference>
<dbReference type="Proteomes" id="UP000014500">
    <property type="component" value="Unassembled WGS sequence"/>
</dbReference>
<dbReference type="Pfam" id="PF00271">
    <property type="entry name" value="Helicase_C"/>
    <property type="match status" value="1"/>
</dbReference>
<dbReference type="InterPro" id="IPR027417">
    <property type="entry name" value="P-loop_NTPase"/>
</dbReference>
<dbReference type="InterPro" id="IPR001650">
    <property type="entry name" value="Helicase_C-like"/>
</dbReference>
<evidence type="ECO:0000256" key="13">
    <source>
        <dbReference type="ARBA" id="ARBA00023158"/>
    </source>
</evidence>
<proteinExistence type="inferred from homology"/>
<dbReference type="GO" id="GO:0003724">
    <property type="term" value="F:RNA helicase activity"/>
    <property type="evidence" value="ECO:0007669"/>
    <property type="project" value="UniProtKB-EC"/>
</dbReference>